<dbReference type="GO" id="GO:0000287">
    <property type="term" value="F:magnesium ion binding"/>
    <property type="evidence" value="ECO:0007669"/>
    <property type="project" value="UniProtKB-UniRule"/>
</dbReference>
<dbReference type="GO" id="GO:0005524">
    <property type="term" value="F:ATP binding"/>
    <property type="evidence" value="ECO:0007669"/>
    <property type="project" value="UniProtKB-UniRule"/>
</dbReference>
<dbReference type="InterPro" id="IPR012340">
    <property type="entry name" value="NA-bd_OB-fold"/>
</dbReference>
<gene>
    <name evidence="7" type="primary">lysS</name>
    <name evidence="10" type="ORF">A3J46_03280</name>
</gene>
<dbReference type="InterPro" id="IPR006195">
    <property type="entry name" value="aa-tRNA-synth_II"/>
</dbReference>
<dbReference type="GO" id="GO:0005829">
    <property type="term" value="C:cytosol"/>
    <property type="evidence" value="ECO:0007669"/>
    <property type="project" value="TreeGrafter"/>
</dbReference>
<evidence type="ECO:0000256" key="5">
    <source>
        <dbReference type="ARBA" id="ARBA00023146"/>
    </source>
</evidence>
<dbReference type="Proteomes" id="UP000177167">
    <property type="component" value="Unassembled WGS sequence"/>
</dbReference>
<evidence type="ECO:0000256" key="6">
    <source>
        <dbReference type="ARBA" id="ARBA00048573"/>
    </source>
</evidence>
<keyword evidence="3 7" id="KW-0547">Nucleotide-binding</keyword>
<proteinExistence type="inferred from homology"/>
<keyword evidence="7 8" id="KW-0460">Magnesium</keyword>
<dbReference type="PANTHER" id="PTHR42918:SF15">
    <property type="entry name" value="LYSINE--TRNA LIGASE, CHLOROPLASTIC_MITOCHONDRIAL"/>
    <property type="match status" value="1"/>
</dbReference>
<keyword evidence="1 7" id="KW-0436">Ligase</keyword>
<keyword evidence="4 7" id="KW-0067">ATP-binding</keyword>
<comment type="subcellular location">
    <subcellularLocation>
        <location evidence="7">Cytoplasm</location>
    </subcellularLocation>
</comment>
<dbReference type="Pfam" id="PF00152">
    <property type="entry name" value="tRNA-synt_2"/>
    <property type="match status" value="1"/>
</dbReference>
<feature type="binding site" evidence="7">
    <location>
        <position position="404"/>
    </location>
    <ligand>
        <name>Mg(2+)</name>
        <dbReference type="ChEBI" id="CHEBI:18420"/>
        <label>1</label>
    </ligand>
</feature>
<evidence type="ECO:0000256" key="2">
    <source>
        <dbReference type="ARBA" id="ARBA00022723"/>
    </source>
</evidence>
<keyword evidence="7" id="KW-0963">Cytoplasm</keyword>
<dbReference type="PROSITE" id="PS50862">
    <property type="entry name" value="AA_TRNA_LIGASE_II"/>
    <property type="match status" value="1"/>
</dbReference>
<dbReference type="Pfam" id="PF01336">
    <property type="entry name" value="tRNA_anti-codon"/>
    <property type="match status" value="1"/>
</dbReference>
<accession>A0A1F8F7M9</accession>
<dbReference type="EMBL" id="MGJP01000066">
    <property type="protein sequence ID" value="OGN08256.1"/>
    <property type="molecule type" value="Genomic_DNA"/>
</dbReference>
<dbReference type="SUPFAM" id="SSF50249">
    <property type="entry name" value="Nucleic acid-binding proteins"/>
    <property type="match status" value="1"/>
</dbReference>
<dbReference type="GO" id="GO:0004824">
    <property type="term" value="F:lysine-tRNA ligase activity"/>
    <property type="evidence" value="ECO:0007669"/>
    <property type="project" value="UniProtKB-UniRule"/>
</dbReference>
<dbReference type="Gene3D" id="3.30.930.10">
    <property type="entry name" value="Bira Bifunctional Protein, Domain 2"/>
    <property type="match status" value="1"/>
</dbReference>
<evidence type="ECO:0000313" key="10">
    <source>
        <dbReference type="EMBL" id="OGN08256.1"/>
    </source>
</evidence>
<feature type="domain" description="Aminoacyl-transfer RNA synthetases class-II family profile" evidence="9">
    <location>
        <begin position="176"/>
        <end position="483"/>
    </location>
</feature>
<dbReference type="InterPro" id="IPR004365">
    <property type="entry name" value="NA-bd_OB_tRNA"/>
</dbReference>
<dbReference type="EC" id="6.1.1.6" evidence="7"/>
<protein>
    <recommendedName>
        <fullName evidence="7">Lysine--tRNA ligase</fullName>
        <ecNumber evidence="7">6.1.1.6</ecNumber>
    </recommendedName>
    <alternativeName>
        <fullName evidence="7">Lysyl-tRNA synthetase</fullName>
        <shortName evidence="7">LysRS</shortName>
    </alternativeName>
</protein>
<keyword evidence="5 7" id="KW-0030">Aminoacyl-tRNA synthetase</keyword>
<dbReference type="InterPro" id="IPR002313">
    <property type="entry name" value="Lys-tRNA-ligase_II"/>
</dbReference>
<dbReference type="PANTHER" id="PTHR42918">
    <property type="entry name" value="LYSYL-TRNA SYNTHETASE"/>
    <property type="match status" value="1"/>
</dbReference>
<dbReference type="HAMAP" id="MF_00252">
    <property type="entry name" value="Lys_tRNA_synth_class2"/>
    <property type="match status" value="1"/>
</dbReference>
<dbReference type="AlphaFoldDB" id="A0A1F8F7M9"/>
<dbReference type="PRINTS" id="PR00982">
    <property type="entry name" value="TRNASYNTHLYS"/>
</dbReference>
<evidence type="ECO:0000256" key="7">
    <source>
        <dbReference type="HAMAP-Rule" id="MF_00252"/>
    </source>
</evidence>
<evidence type="ECO:0000313" key="11">
    <source>
        <dbReference type="Proteomes" id="UP000177167"/>
    </source>
</evidence>
<feature type="binding site" evidence="7">
    <location>
        <position position="404"/>
    </location>
    <ligand>
        <name>Mg(2+)</name>
        <dbReference type="ChEBI" id="CHEBI:18420"/>
        <label>2</label>
    </ligand>
</feature>
<dbReference type="CDD" id="cd04322">
    <property type="entry name" value="LysRS_N"/>
    <property type="match status" value="1"/>
</dbReference>
<comment type="subunit">
    <text evidence="7">Homodimer.</text>
</comment>
<organism evidence="10 11">
    <name type="scientific">Candidatus Yanofskybacteria bacterium RIFCSPHIGHO2_02_FULL_41_11</name>
    <dbReference type="NCBI Taxonomy" id="1802675"/>
    <lineage>
        <taxon>Bacteria</taxon>
        <taxon>Candidatus Yanofskyibacteriota</taxon>
    </lineage>
</organism>
<evidence type="ECO:0000256" key="1">
    <source>
        <dbReference type="ARBA" id="ARBA00022598"/>
    </source>
</evidence>
<comment type="catalytic activity">
    <reaction evidence="6 7 8">
        <text>tRNA(Lys) + L-lysine + ATP = L-lysyl-tRNA(Lys) + AMP + diphosphate</text>
        <dbReference type="Rhea" id="RHEA:20792"/>
        <dbReference type="Rhea" id="RHEA-COMP:9696"/>
        <dbReference type="Rhea" id="RHEA-COMP:9697"/>
        <dbReference type="ChEBI" id="CHEBI:30616"/>
        <dbReference type="ChEBI" id="CHEBI:32551"/>
        <dbReference type="ChEBI" id="CHEBI:33019"/>
        <dbReference type="ChEBI" id="CHEBI:78442"/>
        <dbReference type="ChEBI" id="CHEBI:78529"/>
        <dbReference type="ChEBI" id="CHEBI:456215"/>
        <dbReference type="EC" id="6.1.1.6"/>
    </reaction>
</comment>
<dbReference type="NCBIfam" id="NF001756">
    <property type="entry name" value="PRK00484.1"/>
    <property type="match status" value="1"/>
</dbReference>
<keyword evidence="7" id="KW-0648">Protein biosynthesis</keyword>
<dbReference type="Gene3D" id="2.40.50.140">
    <property type="entry name" value="Nucleic acid-binding proteins"/>
    <property type="match status" value="1"/>
</dbReference>
<dbReference type="InterPro" id="IPR044136">
    <property type="entry name" value="Lys-tRNA-ligase_II_N"/>
</dbReference>
<comment type="cofactor">
    <cofactor evidence="7 8">
        <name>Mg(2+)</name>
        <dbReference type="ChEBI" id="CHEBI:18420"/>
    </cofactor>
    <text evidence="7 8">Binds 3 Mg(2+) ions per subunit.</text>
</comment>
<evidence type="ECO:0000259" key="9">
    <source>
        <dbReference type="PROSITE" id="PS50862"/>
    </source>
</evidence>
<evidence type="ECO:0000256" key="3">
    <source>
        <dbReference type="ARBA" id="ARBA00022741"/>
    </source>
</evidence>
<dbReference type="InterPro" id="IPR004364">
    <property type="entry name" value="Aa-tRNA-synt_II"/>
</dbReference>
<dbReference type="NCBIfam" id="TIGR00499">
    <property type="entry name" value="lysS_bact"/>
    <property type="match status" value="1"/>
</dbReference>
<evidence type="ECO:0000256" key="8">
    <source>
        <dbReference type="RuleBase" id="RU000336"/>
    </source>
</evidence>
<reference evidence="10 11" key="1">
    <citation type="journal article" date="2016" name="Nat. Commun.">
        <title>Thousands of microbial genomes shed light on interconnected biogeochemical processes in an aquifer system.</title>
        <authorList>
            <person name="Anantharaman K."/>
            <person name="Brown C.T."/>
            <person name="Hug L.A."/>
            <person name="Sharon I."/>
            <person name="Castelle C.J."/>
            <person name="Probst A.J."/>
            <person name="Thomas B.C."/>
            <person name="Singh A."/>
            <person name="Wilkins M.J."/>
            <person name="Karaoz U."/>
            <person name="Brodie E.L."/>
            <person name="Williams K.H."/>
            <person name="Hubbard S.S."/>
            <person name="Banfield J.F."/>
        </authorList>
    </citation>
    <scope>NUCLEOTIDE SEQUENCE [LARGE SCALE GENOMIC DNA]</scope>
</reference>
<name>A0A1F8F7M9_9BACT</name>
<dbReference type="GO" id="GO:0000049">
    <property type="term" value="F:tRNA binding"/>
    <property type="evidence" value="ECO:0007669"/>
    <property type="project" value="TreeGrafter"/>
</dbReference>
<dbReference type="InterPro" id="IPR018149">
    <property type="entry name" value="Lys-tRNA-synth_II_C"/>
</dbReference>
<dbReference type="SUPFAM" id="SSF55681">
    <property type="entry name" value="Class II aaRS and biotin synthetases"/>
    <property type="match status" value="1"/>
</dbReference>
<dbReference type="GO" id="GO:0006430">
    <property type="term" value="P:lysyl-tRNA aminoacylation"/>
    <property type="evidence" value="ECO:0007669"/>
    <property type="project" value="UniProtKB-UniRule"/>
</dbReference>
<sequence length="489" mass="56770">MALDEIRKTKINKVEELRKSGTDPYPASSDRTHRISDALNNFDSLSSSKEDIILAGRVLARREHGGSTFFDINDGSAKVQGFIKEDIVGADRYDIFKNFVDTGDFVEIKGFLFSTKKDEKTLEVKEFKILTKSLLPLPEKWEGLQDVEDRFRKRYLDLIMNSEERELFVKKSKFWQATREFLIKEGGLEVETPILEQIPGGADAEPFKTHMNALGMDLFLRISPELNLKKLITAGYEKVFEIGRIFRNEGIDREHLQDYTQMEMYWAYYDYEKLMRLIENLFKHIATETLGTSSHQYQEKTIDWNSAWKRYDYYEEFEKYTSLKLQDVGEKDLVNYAKEVGIDANKHIGKGRLIDVIFKKKVRPNLLEPGFLVLPPVEIEPLAKKYPKDPNRVERFQVVAGGTELGKGFSELNDPVDQRERFEEQVKLGEAGDKEAQRMDEGFVEALEYGMPPTAGFGMSERFFAFLMDRPVREIVFFPLMKPKENDRK</sequence>
<comment type="caution">
    <text evidence="7">Lacks conserved residue(s) required for the propagation of feature annotation.</text>
</comment>
<dbReference type="InterPro" id="IPR045864">
    <property type="entry name" value="aa-tRNA-synth_II/BPL/LPL"/>
</dbReference>
<keyword evidence="2 7" id="KW-0479">Metal-binding</keyword>
<evidence type="ECO:0000256" key="4">
    <source>
        <dbReference type="ARBA" id="ARBA00022840"/>
    </source>
</evidence>
<comment type="caution">
    <text evidence="10">The sequence shown here is derived from an EMBL/GenBank/DDBJ whole genome shotgun (WGS) entry which is preliminary data.</text>
</comment>
<comment type="similarity">
    <text evidence="7">Belongs to the class-II aminoacyl-tRNA synthetase family.</text>
</comment>